<protein>
    <submittedName>
        <fullName evidence="2">Uncharacterized protein</fullName>
    </submittedName>
</protein>
<dbReference type="RefSeq" id="WP_247378247.1">
    <property type="nucleotide sequence ID" value="NZ_JALLGV010000005.1"/>
</dbReference>
<dbReference type="Proteomes" id="UP001597119">
    <property type="component" value="Unassembled WGS sequence"/>
</dbReference>
<dbReference type="AlphaFoldDB" id="A0ABD6CFG7"/>
<keyword evidence="1" id="KW-0812">Transmembrane</keyword>
<feature type="transmembrane region" description="Helical" evidence="1">
    <location>
        <begin position="12"/>
        <end position="31"/>
    </location>
</feature>
<keyword evidence="1" id="KW-1133">Transmembrane helix</keyword>
<sequence length="59" mass="6598">MENRLYRSALFAAYQLTLMLGIVMLPVALVMRQFGVTLPIHRMVARLADAYEDASPNSA</sequence>
<accession>A0ABD6CFG7</accession>
<proteinExistence type="predicted"/>
<keyword evidence="3" id="KW-1185">Reference proteome</keyword>
<keyword evidence="1" id="KW-0472">Membrane</keyword>
<reference evidence="2 3" key="1">
    <citation type="journal article" date="2019" name="Int. J. Syst. Evol. Microbiol.">
        <title>The Global Catalogue of Microorganisms (GCM) 10K type strain sequencing project: providing services to taxonomists for standard genome sequencing and annotation.</title>
        <authorList>
            <consortium name="The Broad Institute Genomics Platform"/>
            <consortium name="The Broad Institute Genome Sequencing Center for Infectious Disease"/>
            <person name="Wu L."/>
            <person name="Ma J."/>
        </authorList>
    </citation>
    <scope>NUCLEOTIDE SEQUENCE [LARGE SCALE GENOMIC DNA]</scope>
    <source>
        <strain evidence="2 3">CGMCC 1.12125</strain>
    </source>
</reference>
<dbReference type="EMBL" id="JBHUDJ010000014">
    <property type="protein sequence ID" value="MFD1588614.1"/>
    <property type="molecule type" value="Genomic_DNA"/>
</dbReference>
<evidence type="ECO:0000313" key="2">
    <source>
        <dbReference type="EMBL" id="MFD1588614.1"/>
    </source>
</evidence>
<organism evidence="2 3">
    <name type="scientific">Halorientalis brevis</name>
    <dbReference type="NCBI Taxonomy" id="1126241"/>
    <lineage>
        <taxon>Archaea</taxon>
        <taxon>Methanobacteriati</taxon>
        <taxon>Methanobacteriota</taxon>
        <taxon>Stenosarchaea group</taxon>
        <taxon>Halobacteria</taxon>
        <taxon>Halobacteriales</taxon>
        <taxon>Haloarculaceae</taxon>
        <taxon>Halorientalis</taxon>
    </lineage>
</organism>
<evidence type="ECO:0000313" key="3">
    <source>
        <dbReference type="Proteomes" id="UP001597119"/>
    </source>
</evidence>
<evidence type="ECO:0000256" key="1">
    <source>
        <dbReference type="SAM" id="Phobius"/>
    </source>
</evidence>
<gene>
    <name evidence="2" type="ORF">ACFR9U_16670</name>
</gene>
<name>A0ABD6CFG7_9EURY</name>
<comment type="caution">
    <text evidence="2">The sequence shown here is derived from an EMBL/GenBank/DDBJ whole genome shotgun (WGS) entry which is preliminary data.</text>
</comment>